<dbReference type="Proteomes" id="UP000789920">
    <property type="component" value="Unassembled WGS sequence"/>
</dbReference>
<organism evidence="1 2">
    <name type="scientific">Racocetra persica</name>
    <dbReference type="NCBI Taxonomy" id="160502"/>
    <lineage>
        <taxon>Eukaryota</taxon>
        <taxon>Fungi</taxon>
        <taxon>Fungi incertae sedis</taxon>
        <taxon>Mucoromycota</taxon>
        <taxon>Glomeromycotina</taxon>
        <taxon>Glomeromycetes</taxon>
        <taxon>Diversisporales</taxon>
        <taxon>Gigasporaceae</taxon>
        <taxon>Racocetra</taxon>
    </lineage>
</organism>
<feature type="non-terminal residue" evidence="1">
    <location>
        <position position="199"/>
    </location>
</feature>
<comment type="caution">
    <text evidence="1">The sequence shown here is derived from an EMBL/GenBank/DDBJ whole genome shotgun (WGS) entry which is preliminary data.</text>
</comment>
<reference evidence="1" key="1">
    <citation type="submission" date="2021-06" db="EMBL/GenBank/DDBJ databases">
        <authorList>
            <person name="Kallberg Y."/>
            <person name="Tangrot J."/>
            <person name="Rosling A."/>
        </authorList>
    </citation>
    <scope>NUCLEOTIDE SEQUENCE</scope>
    <source>
        <strain evidence="1">MA461A</strain>
    </source>
</reference>
<proteinExistence type="predicted"/>
<gene>
    <name evidence="1" type="ORF">RPERSI_LOCUS19811</name>
</gene>
<evidence type="ECO:0000313" key="1">
    <source>
        <dbReference type="EMBL" id="CAG8794692.1"/>
    </source>
</evidence>
<dbReference type="EMBL" id="CAJVQC010054856">
    <property type="protein sequence ID" value="CAG8794692.1"/>
    <property type="molecule type" value="Genomic_DNA"/>
</dbReference>
<sequence length="199" mass="22093">YWERDPDFISLASLKPSKSRTTLEIVRDGPEGNIIGYKEITIGESTITSQNSSSFLREPGALKNFVRGKSSYLPFAPGGLESEVMVDTISEIVKETDALIFGEDELLTVPPGFERGLSYEDELPQTSPMQNKFVTGLNITDMIGHEEDELAEFLEPIDEDVSEQSSKTQPIVDDVPDSKVIPPAKDEMEKVFDSFLPTQ</sequence>
<evidence type="ECO:0000313" key="2">
    <source>
        <dbReference type="Proteomes" id="UP000789920"/>
    </source>
</evidence>
<protein>
    <submittedName>
        <fullName evidence="1">24576_t:CDS:1</fullName>
    </submittedName>
</protein>
<name>A0ACA9RI11_9GLOM</name>
<accession>A0ACA9RI11</accession>
<feature type="non-terminal residue" evidence="1">
    <location>
        <position position="1"/>
    </location>
</feature>
<keyword evidence="2" id="KW-1185">Reference proteome</keyword>